<protein>
    <submittedName>
        <fullName evidence="1">Prenyltransferase</fullName>
    </submittedName>
</protein>
<name>A0ABQ3XGD3_9ACTN</name>
<dbReference type="RefSeq" id="WP_203800457.1">
    <property type="nucleotide sequence ID" value="NZ_BAAAQE010000034.1"/>
</dbReference>
<comment type="caution">
    <text evidence="1">The sequence shown here is derived from an EMBL/GenBank/DDBJ whole genome shotgun (WGS) entry which is preliminary data.</text>
</comment>
<evidence type="ECO:0000313" key="2">
    <source>
        <dbReference type="Proteomes" id="UP000612282"/>
    </source>
</evidence>
<sequence length="387" mass="41250">MSVPDLPGVLSADDIRATVTTIAADQEPDGLIPWERGKQADPWDHVEAAMALDVGGEHERAAAAYDWLRRHQRPDGSWASRYAPSAVAASPSAAVAGPAAVAASPSAAVTGPAVVAVGPAVVAASPVAFVADPTAESNHAAYLAVGCWHHWLSTGDDDFLARMWPSIRAALDFVTGLQAPEGEIWWAAGDRIALLTGSSSIYQALRCGVLIADRVGEPQPDWELAADLLGTAIRDRPEAFADKGRYSMDWYYPILGGAIRGQAAHQRITDRWDEFVVPGRGARCVADQPWVTGAETCELALALDAMGERSAAEEMVAAMQHLREKDGSYWTGLVLKDGVRWPVERTTWTAAAVVLAVDALHAAHPRSAIFRDAAHPHPRPLGKAAHP</sequence>
<gene>
    <name evidence="1" type="ORF">Aco03nite_059480</name>
</gene>
<dbReference type="EMBL" id="BOMG01000073">
    <property type="protein sequence ID" value="GID57544.1"/>
    <property type="molecule type" value="Genomic_DNA"/>
</dbReference>
<dbReference type="Gene3D" id="1.50.10.10">
    <property type="match status" value="1"/>
</dbReference>
<proteinExistence type="predicted"/>
<dbReference type="InterPro" id="IPR008928">
    <property type="entry name" value="6-hairpin_glycosidase_sf"/>
</dbReference>
<dbReference type="Proteomes" id="UP000612282">
    <property type="component" value="Unassembled WGS sequence"/>
</dbReference>
<keyword evidence="2" id="KW-1185">Reference proteome</keyword>
<evidence type="ECO:0000313" key="1">
    <source>
        <dbReference type="EMBL" id="GID57544.1"/>
    </source>
</evidence>
<accession>A0ABQ3XGD3</accession>
<reference evidence="1 2" key="1">
    <citation type="submission" date="2021-01" db="EMBL/GenBank/DDBJ databases">
        <title>Whole genome shotgun sequence of Actinoplanes couchii NBRC 106145.</title>
        <authorList>
            <person name="Komaki H."/>
            <person name="Tamura T."/>
        </authorList>
    </citation>
    <scope>NUCLEOTIDE SEQUENCE [LARGE SCALE GENOMIC DNA]</scope>
    <source>
        <strain evidence="1 2">NBRC 106145</strain>
    </source>
</reference>
<dbReference type="InterPro" id="IPR012341">
    <property type="entry name" value="6hp_glycosidase-like_sf"/>
</dbReference>
<dbReference type="SUPFAM" id="SSF48208">
    <property type="entry name" value="Six-hairpin glycosidases"/>
    <property type="match status" value="1"/>
</dbReference>
<organism evidence="1 2">
    <name type="scientific">Actinoplanes couchii</name>
    <dbReference type="NCBI Taxonomy" id="403638"/>
    <lineage>
        <taxon>Bacteria</taxon>
        <taxon>Bacillati</taxon>
        <taxon>Actinomycetota</taxon>
        <taxon>Actinomycetes</taxon>
        <taxon>Micromonosporales</taxon>
        <taxon>Micromonosporaceae</taxon>
        <taxon>Actinoplanes</taxon>
    </lineage>
</organism>